<dbReference type="GO" id="GO:0033785">
    <property type="term" value="F:heptose 7-phosphate kinase activity"/>
    <property type="evidence" value="ECO:0007669"/>
    <property type="project" value="TreeGrafter"/>
</dbReference>
<dbReference type="PANTHER" id="PTHR46969:SF1">
    <property type="entry name" value="BIFUNCTIONAL PROTEIN HLDE"/>
    <property type="match status" value="1"/>
</dbReference>
<proteinExistence type="predicted"/>
<feature type="non-terminal residue" evidence="2">
    <location>
        <position position="258"/>
    </location>
</feature>
<reference evidence="2" key="1">
    <citation type="submission" date="2018-05" db="EMBL/GenBank/DDBJ databases">
        <authorList>
            <person name="Lanie J.A."/>
            <person name="Ng W.-L."/>
            <person name="Kazmierczak K.M."/>
            <person name="Andrzejewski T.M."/>
            <person name="Davidsen T.M."/>
            <person name="Wayne K.J."/>
            <person name="Tettelin H."/>
            <person name="Glass J.I."/>
            <person name="Rusch D."/>
            <person name="Podicherti R."/>
            <person name="Tsui H.-C.T."/>
            <person name="Winkler M.E."/>
        </authorList>
    </citation>
    <scope>NUCLEOTIDE SEQUENCE</scope>
</reference>
<sequence length="258" mass="29080">MKLRGGLMGIQEKIRVLVVGDIIVDKYVFGKTDRISPEAAVPVLDIERAESRLGGAANVAFNLKKLDSYCDVSLLGIVGDDRDGGWLRTYAQSVDISPFFIKKESITTNTKTRFISDSHLLRVDNSPSGDLYNITDQIDLAFNNIKWDMVIIADYDFGVLYKQSIEHILSLAKCPVIVDPKFKNFWNYDGVFCIKPNRKEIIAALYNKIGRNIIDSYDIDSSLISLVEEMAKYNESDHIVVTSGDQGILWYDKIKTSH</sequence>
<dbReference type="InterPro" id="IPR011611">
    <property type="entry name" value="PfkB_dom"/>
</dbReference>
<dbReference type="Gene3D" id="3.40.1190.20">
    <property type="match status" value="1"/>
</dbReference>
<dbReference type="GO" id="GO:0005829">
    <property type="term" value="C:cytosol"/>
    <property type="evidence" value="ECO:0007669"/>
    <property type="project" value="TreeGrafter"/>
</dbReference>
<dbReference type="SUPFAM" id="SSF53613">
    <property type="entry name" value="Ribokinase-like"/>
    <property type="match status" value="1"/>
</dbReference>
<organism evidence="2">
    <name type="scientific">marine metagenome</name>
    <dbReference type="NCBI Taxonomy" id="408172"/>
    <lineage>
        <taxon>unclassified sequences</taxon>
        <taxon>metagenomes</taxon>
        <taxon>ecological metagenomes</taxon>
    </lineage>
</organism>
<dbReference type="EMBL" id="UINC01024467">
    <property type="protein sequence ID" value="SVA98144.1"/>
    <property type="molecule type" value="Genomic_DNA"/>
</dbReference>
<name>A0A382A9T7_9ZZZZ</name>
<dbReference type="AlphaFoldDB" id="A0A382A9T7"/>
<accession>A0A382A9T7</accession>
<dbReference type="Pfam" id="PF00294">
    <property type="entry name" value="PfkB"/>
    <property type="match status" value="1"/>
</dbReference>
<feature type="domain" description="Carbohydrate kinase PfkB" evidence="1">
    <location>
        <begin position="15"/>
        <end position="256"/>
    </location>
</feature>
<evidence type="ECO:0000313" key="2">
    <source>
        <dbReference type="EMBL" id="SVA98144.1"/>
    </source>
</evidence>
<dbReference type="InterPro" id="IPR029056">
    <property type="entry name" value="Ribokinase-like"/>
</dbReference>
<dbReference type="GO" id="GO:0033786">
    <property type="term" value="F:heptose-1-phosphate adenylyltransferase activity"/>
    <property type="evidence" value="ECO:0007669"/>
    <property type="project" value="TreeGrafter"/>
</dbReference>
<dbReference type="PANTHER" id="PTHR46969">
    <property type="entry name" value="BIFUNCTIONAL PROTEIN HLDE"/>
    <property type="match status" value="1"/>
</dbReference>
<gene>
    <name evidence="2" type="ORF">METZ01_LOCUS150998</name>
</gene>
<protein>
    <recommendedName>
        <fullName evidence="1">Carbohydrate kinase PfkB domain-containing protein</fullName>
    </recommendedName>
</protein>
<evidence type="ECO:0000259" key="1">
    <source>
        <dbReference type="Pfam" id="PF00294"/>
    </source>
</evidence>